<dbReference type="InterPro" id="IPR004443">
    <property type="entry name" value="YjeF_N_dom"/>
</dbReference>
<evidence type="ECO:0000256" key="6">
    <source>
        <dbReference type="ARBA" id="ARBA00012228"/>
    </source>
</evidence>
<evidence type="ECO:0000256" key="3">
    <source>
        <dbReference type="ARBA" id="ARBA00001958"/>
    </source>
</evidence>
<evidence type="ECO:0000256" key="10">
    <source>
        <dbReference type="ARBA" id="ARBA00022840"/>
    </source>
</evidence>
<evidence type="ECO:0000256" key="13">
    <source>
        <dbReference type="ARBA" id="ARBA00023027"/>
    </source>
</evidence>
<sequence>MQNLPDKLYTVDSIIQLEQIAINQFGIPAYELMQRAGEAVFKVIQSKFPECKKILVLCGAGNNAGDGYVVASLAKQAELDVSIISLIDPATLNGAALLAYQHWSHLGENHNADLSIIDSSDLIVDALLGTGLARDVSPEWQQWIRYINQSSKKIVSVDVPSGLYANTGAIAGDSIIANYTVSFIGLKQGMFTSQAKDVCGELLFDDLALDADIYSQVKSDAKLIQQVDYTLLPKRQSSSHKGRFGHVLIVGGSKSMPGAIILAAKAALRTGAGLLTIVTVSENLQAISSAVPEAMIKVCDEHEVMDVFADEFSNSVTHIAVGMGLAQEGWSLAILKHCIALKKPMLLDADALNLLAKNNLHISSPVVITPHPGEAARLLLDVVIQQDRFEAIKRLHKLLDNKYPGVVVLKGSGTLIFDGQTLKVCALGNAAMAAPGMGDVLSGICIALMAQLNNISDATELAVCLHSAAADKLMAGKTRGLLASDIIDTLPEVLQ</sequence>
<dbReference type="InterPro" id="IPR036652">
    <property type="entry name" value="YjeF_N_dom_sf"/>
</dbReference>
<feature type="domain" description="YjeF C-terminal" evidence="21">
    <location>
        <begin position="224"/>
        <end position="495"/>
    </location>
</feature>
<evidence type="ECO:0000256" key="7">
    <source>
        <dbReference type="ARBA" id="ARBA00013129"/>
    </source>
</evidence>
<comment type="function">
    <text evidence="17">Bifunctional enzyme that catalyzes the epimerization of the S- and R-forms of NAD(P)HX and the dehydration of the S-form of NAD(P)HX at the expense of ADP, which is converted to AMP. This allows the repair of both epimers of NAD(P)HX, a damaged form of NAD(P)H that is a result of enzymatic or heat-dependent hydration.</text>
</comment>
<dbReference type="PANTHER" id="PTHR12592:SF0">
    <property type="entry name" value="ATP-DEPENDENT (S)-NAD(P)H-HYDRATE DEHYDRATASE"/>
    <property type="match status" value="1"/>
</dbReference>
<evidence type="ECO:0000256" key="20">
    <source>
        <dbReference type="ARBA" id="ARBA00049209"/>
    </source>
</evidence>
<comment type="catalytic activity">
    <reaction evidence="1">
        <text>(6R)-NADHX = (6S)-NADHX</text>
        <dbReference type="Rhea" id="RHEA:32215"/>
        <dbReference type="ChEBI" id="CHEBI:64074"/>
        <dbReference type="ChEBI" id="CHEBI:64075"/>
        <dbReference type="EC" id="5.1.99.6"/>
    </reaction>
</comment>
<evidence type="ECO:0000256" key="2">
    <source>
        <dbReference type="ARBA" id="ARBA00000909"/>
    </source>
</evidence>
<keyword evidence="14 23" id="KW-0413">Isomerase</keyword>
<comment type="catalytic activity">
    <reaction evidence="2">
        <text>(6R)-NADPHX = (6S)-NADPHX</text>
        <dbReference type="Rhea" id="RHEA:32227"/>
        <dbReference type="ChEBI" id="CHEBI:64076"/>
        <dbReference type="ChEBI" id="CHEBI:64077"/>
        <dbReference type="EC" id="5.1.99.6"/>
    </reaction>
</comment>
<dbReference type="InterPro" id="IPR000631">
    <property type="entry name" value="CARKD"/>
</dbReference>
<dbReference type="Pfam" id="PF03853">
    <property type="entry name" value="YjeF_N"/>
    <property type="match status" value="1"/>
</dbReference>
<feature type="domain" description="YjeF N-terminal" evidence="22">
    <location>
        <begin position="14"/>
        <end position="215"/>
    </location>
</feature>
<evidence type="ECO:0000259" key="22">
    <source>
        <dbReference type="PROSITE" id="PS51385"/>
    </source>
</evidence>
<comment type="catalytic activity">
    <reaction evidence="19">
        <text>(6S)-NADHX + ADP = AMP + phosphate + NADH + H(+)</text>
        <dbReference type="Rhea" id="RHEA:32223"/>
        <dbReference type="ChEBI" id="CHEBI:15378"/>
        <dbReference type="ChEBI" id="CHEBI:43474"/>
        <dbReference type="ChEBI" id="CHEBI:57945"/>
        <dbReference type="ChEBI" id="CHEBI:64074"/>
        <dbReference type="ChEBI" id="CHEBI:456215"/>
        <dbReference type="ChEBI" id="CHEBI:456216"/>
        <dbReference type="EC" id="4.2.1.136"/>
    </reaction>
</comment>
<dbReference type="NCBIfam" id="TIGR00196">
    <property type="entry name" value="yjeF_cterm"/>
    <property type="match status" value="1"/>
</dbReference>
<dbReference type="EMBL" id="UOFE01000002">
    <property type="protein sequence ID" value="VAW50331.1"/>
    <property type="molecule type" value="Genomic_DNA"/>
</dbReference>
<keyword evidence="12" id="KW-0630">Potassium</keyword>
<keyword evidence="8" id="KW-0479">Metal-binding</keyword>
<evidence type="ECO:0000256" key="11">
    <source>
        <dbReference type="ARBA" id="ARBA00022857"/>
    </source>
</evidence>
<keyword evidence="10" id="KW-0067">ATP-binding</keyword>
<dbReference type="FunFam" id="3.40.50.10260:FF:000003">
    <property type="entry name" value="Multifunctional fusion protein"/>
    <property type="match status" value="1"/>
</dbReference>
<name>A0A3B0W4W8_9ZZZZ</name>
<keyword evidence="13" id="KW-0520">NAD</keyword>
<dbReference type="InterPro" id="IPR030677">
    <property type="entry name" value="Nnr"/>
</dbReference>
<dbReference type="Pfam" id="PF01256">
    <property type="entry name" value="Carb_kinase"/>
    <property type="match status" value="1"/>
</dbReference>
<evidence type="ECO:0000256" key="8">
    <source>
        <dbReference type="ARBA" id="ARBA00022723"/>
    </source>
</evidence>
<comment type="similarity">
    <text evidence="4">In the N-terminal section; belongs to the NnrE/AIBP family.</text>
</comment>
<dbReference type="PANTHER" id="PTHR12592">
    <property type="entry name" value="ATP-DEPENDENT (S)-NAD(P)H-HYDRATE DEHYDRATASE FAMILY MEMBER"/>
    <property type="match status" value="1"/>
</dbReference>
<evidence type="ECO:0000256" key="16">
    <source>
        <dbReference type="ARBA" id="ARBA00023268"/>
    </source>
</evidence>
<dbReference type="PIRSF" id="PIRSF017184">
    <property type="entry name" value="Nnr"/>
    <property type="match status" value="1"/>
</dbReference>
<dbReference type="GO" id="GO:0052856">
    <property type="term" value="F:NAD(P)HX epimerase activity"/>
    <property type="evidence" value="ECO:0007669"/>
    <property type="project" value="UniProtKB-EC"/>
</dbReference>
<keyword evidence="15 23" id="KW-0456">Lyase</keyword>
<dbReference type="Gene3D" id="3.40.1190.20">
    <property type="match status" value="1"/>
</dbReference>
<evidence type="ECO:0000256" key="1">
    <source>
        <dbReference type="ARBA" id="ARBA00000013"/>
    </source>
</evidence>
<dbReference type="GO" id="GO:0046872">
    <property type="term" value="F:metal ion binding"/>
    <property type="evidence" value="ECO:0007669"/>
    <property type="project" value="UniProtKB-KW"/>
</dbReference>
<proteinExistence type="inferred from homology"/>
<organism evidence="23">
    <name type="scientific">hydrothermal vent metagenome</name>
    <dbReference type="NCBI Taxonomy" id="652676"/>
    <lineage>
        <taxon>unclassified sequences</taxon>
        <taxon>metagenomes</taxon>
        <taxon>ecological metagenomes</taxon>
    </lineage>
</organism>
<evidence type="ECO:0000256" key="14">
    <source>
        <dbReference type="ARBA" id="ARBA00023235"/>
    </source>
</evidence>
<evidence type="ECO:0000256" key="12">
    <source>
        <dbReference type="ARBA" id="ARBA00022958"/>
    </source>
</evidence>
<keyword evidence="11" id="KW-0521">NADP</keyword>
<dbReference type="SUPFAM" id="SSF53613">
    <property type="entry name" value="Ribokinase-like"/>
    <property type="match status" value="1"/>
</dbReference>
<dbReference type="GO" id="GO:0052855">
    <property type="term" value="F:ADP-dependent NAD(P)H-hydrate dehydratase activity"/>
    <property type="evidence" value="ECO:0007669"/>
    <property type="project" value="UniProtKB-EC"/>
</dbReference>
<dbReference type="EC" id="4.2.1.136" evidence="7"/>
<evidence type="ECO:0000313" key="23">
    <source>
        <dbReference type="EMBL" id="VAW50331.1"/>
    </source>
</evidence>
<evidence type="ECO:0000256" key="5">
    <source>
        <dbReference type="ARBA" id="ARBA00009524"/>
    </source>
</evidence>
<evidence type="ECO:0000256" key="4">
    <source>
        <dbReference type="ARBA" id="ARBA00006001"/>
    </source>
</evidence>
<comment type="similarity">
    <text evidence="5">In the C-terminal section; belongs to the NnrD/CARKD family.</text>
</comment>
<evidence type="ECO:0000259" key="21">
    <source>
        <dbReference type="PROSITE" id="PS51383"/>
    </source>
</evidence>
<dbReference type="PROSITE" id="PS51385">
    <property type="entry name" value="YJEF_N"/>
    <property type="match status" value="1"/>
</dbReference>
<accession>A0A3B0W4W8</accession>
<dbReference type="NCBIfam" id="TIGR00197">
    <property type="entry name" value="yjeF_nterm"/>
    <property type="match status" value="1"/>
</dbReference>
<keyword evidence="16" id="KW-0511">Multifunctional enzyme</keyword>
<dbReference type="PROSITE" id="PS51383">
    <property type="entry name" value="YJEF_C_3"/>
    <property type="match status" value="1"/>
</dbReference>
<protein>
    <recommendedName>
        <fullName evidence="18">Nicotinamide nucleotide repair protein</fullName>
        <ecNumber evidence="7">4.2.1.136</ecNumber>
        <ecNumber evidence="6">5.1.99.6</ecNumber>
    </recommendedName>
</protein>
<dbReference type="Gene3D" id="3.40.50.10260">
    <property type="entry name" value="YjeF N-terminal domain"/>
    <property type="match status" value="1"/>
</dbReference>
<dbReference type="CDD" id="cd01171">
    <property type="entry name" value="YXKO-related"/>
    <property type="match status" value="1"/>
</dbReference>
<dbReference type="AlphaFoldDB" id="A0A3B0W4W8"/>
<dbReference type="InterPro" id="IPR029056">
    <property type="entry name" value="Ribokinase-like"/>
</dbReference>
<evidence type="ECO:0000256" key="17">
    <source>
        <dbReference type="ARBA" id="ARBA00025153"/>
    </source>
</evidence>
<dbReference type="HAMAP" id="MF_01966">
    <property type="entry name" value="NADHX_epimerase"/>
    <property type="match status" value="1"/>
</dbReference>
<dbReference type="GO" id="GO:0110051">
    <property type="term" value="P:metabolite repair"/>
    <property type="evidence" value="ECO:0007669"/>
    <property type="project" value="TreeGrafter"/>
</dbReference>
<evidence type="ECO:0000256" key="19">
    <source>
        <dbReference type="ARBA" id="ARBA00048238"/>
    </source>
</evidence>
<evidence type="ECO:0000256" key="15">
    <source>
        <dbReference type="ARBA" id="ARBA00023239"/>
    </source>
</evidence>
<comment type="catalytic activity">
    <reaction evidence="20">
        <text>(6S)-NADPHX + ADP = AMP + phosphate + NADPH + H(+)</text>
        <dbReference type="Rhea" id="RHEA:32235"/>
        <dbReference type="ChEBI" id="CHEBI:15378"/>
        <dbReference type="ChEBI" id="CHEBI:43474"/>
        <dbReference type="ChEBI" id="CHEBI:57783"/>
        <dbReference type="ChEBI" id="CHEBI:64076"/>
        <dbReference type="ChEBI" id="CHEBI:456215"/>
        <dbReference type="ChEBI" id="CHEBI:456216"/>
        <dbReference type="EC" id="4.2.1.136"/>
    </reaction>
</comment>
<evidence type="ECO:0000256" key="9">
    <source>
        <dbReference type="ARBA" id="ARBA00022741"/>
    </source>
</evidence>
<dbReference type="GO" id="GO:0005524">
    <property type="term" value="F:ATP binding"/>
    <property type="evidence" value="ECO:0007669"/>
    <property type="project" value="UniProtKB-KW"/>
</dbReference>
<dbReference type="EC" id="5.1.99.6" evidence="6"/>
<reference evidence="23" key="1">
    <citation type="submission" date="2018-06" db="EMBL/GenBank/DDBJ databases">
        <authorList>
            <person name="Zhirakovskaya E."/>
        </authorList>
    </citation>
    <scope>NUCLEOTIDE SEQUENCE</scope>
</reference>
<keyword evidence="9" id="KW-0547">Nucleotide-binding</keyword>
<gene>
    <name evidence="23" type="ORF">MNBD_GAMMA05-1360</name>
</gene>
<dbReference type="SUPFAM" id="SSF64153">
    <property type="entry name" value="YjeF N-terminal domain-like"/>
    <property type="match status" value="1"/>
</dbReference>
<dbReference type="HAMAP" id="MF_01965">
    <property type="entry name" value="NADHX_dehydratase"/>
    <property type="match status" value="1"/>
</dbReference>
<comment type="cofactor">
    <cofactor evidence="3">
        <name>K(+)</name>
        <dbReference type="ChEBI" id="CHEBI:29103"/>
    </cofactor>
</comment>
<evidence type="ECO:0000256" key="18">
    <source>
        <dbReference type="ARBA" id="ARBA00032624"/>
    </source>
</evidence>